<dbReference type="EMBL" id="RSCE01000013">
    <property type="protein sequence ID" value="RSH78031.1"/>
    <property type="molecule type" value="Genomic_DNA"/>
</dbReference>
<keyword evidence="11" id="KW-1185">Reference proteome</keyword>
<feature type="region of interest" description="Disordered" evidence="8">
    <location>
        <begin position="198"/>
        <end position="234"/>
    </location>
</feature>
<evidence type="ECO:0000256" key="3">
    <source>
        <dbReference type="ARBA" id="ARBA00022448"/>
    </source>
</evidence>
<keyword evidence="4" id="KW-1003">Cell membrane</keyword>
<comment type="caution">
    <text evidence="10">The sequence shown here is derived from an EMBL/GenBank/DDBJ whole genome shotgun (WGS) entry which is preliminary data.</text>
</comment>
<keyword evidence="7 9" id="KW-0472">Membrane</keyword>
<keyword evidence="6 9" id="KW-1133">Transmembrane helix</keyword>
<dbReference type="Gene3D" id="3.30.460.20">
    <property type="entry name" value="CorA soluble domain-like"/>
    <property type="match status" value="1"/>
</dbReference>
<feature type="compositionally biased region" description="Polar residues" evidence="8">
    <location>
        <begin position="622"/>
        <end position="631"/>
    </location>
</feature>
<evidence type="ECO:0000256" key="8">
    <source>
        <dbReference type="SAM" id="MobiDB-lite"/>
    </source>
</evidence>
<reference evidence="10 11" key="1">
    <citation type="submission" date="2018-11" db="EMBL/GenBank/DDBJ databases">
        <title>Genome sequence of Apiotrichum porosum DSM 27194.</title>
        <authorList>
            <person name="Aliyu H."/>
            <person name="Gorte O."/>
            <person name="Ochsenreither K."/>
        </authorList>
    </citation>
    <scope>NUCLEOTIDE SEQUENCE [LARGE SCALE GENOMIC DNA]</scope>
    <source>
        <strain evidence="10 11">DSM 27194</strain>
    </source>
</reference>
<dbReference type="GO" id="GO:0015095">
    <property type="term" value="F:magnesium ion transmembrane transporter activity"/>
    <property type="evidence" value="ECO:0007669"/>
    <property type="project" value="TreeGrafter"/>
</dbReference>
<evidence type="ECO:0000256" key="2">
    <source>
        <dbReference type="ARBA" id="ARBA00009765"/>
    </source>
</evidence>
<dbReference type="GO" id="GO:0005886">
    <property type="term" value="C:plasma membrane"/>
    <property type="evidence" value="ECO:0007669"/>
    <property type="project" value="UniProtKB-SubCell"/>
</dbReference>
<dbReference type="GeneID" id="39587026"/>
<evidence type="ECO:0000256" key="7">
    <source>
        <dbReference type="ARBA" id="ARBA00023136"/>
    </source>
</evidence>
<dbReference type="PANTHER" id="PTHR46494">
    <property type="entry name" value="CORA FAMILY METAL ION TRANSPORTER (EUROFUNG)"/>
    <property type="match status" value="1"/>
</dbReference>
<name>A0A427XGK4_9TREE</name>
<feature type="region of interest" description="Disordered" evidence="8">
    <location>
        <begin position="598"/>
        <end position="676"/>
    </location>
</feature>
<dbReference type="STRING" id="105984.A0A427XGK4"/>
<sequence>MDRPQLSISPGGPDRDGEQGAQQPPRGGAPYFRRTSLAIAAARRFTLYETQAGQVPPTPILVGSPTTMSAAPSPAVGTGHSASRPISPRVARVQDRVTDPEAPPIGVTFGGISVGGTGMFGGRGAPSAAMYASPLREEESEDEDEGASRAAMVARMAGAHLHDDENTPFLRPGMGFGGNSASATGYNGGAGVGGVGGGVGGRPRPARRRSSAAPPRYRWLSGSGVGNTGDEPGVDVRSARDQETYAHLKARTHVTVVDYSSDPDADDTNVRVDFPGGRLAQWLASSAGQRPVVNGKHMGVRWIHVAGLNWEVIKTLTIKFQLHPLAVEDALRSSRNPRSKCDFYKTHLYLQILVQHIHAPDRLALARAAEGFDDTEWPSSIADDDEFPIEGPRRRKPWAFWRHSGEIRLPEGVDSVFEPSVRDTMGRSNDTKKGVQTAASRIAIDQLSASCMVPIRKGVLSVFMMKDGTLISLCAHEIHEALEPIYERLEDEHSLLRRSGDVSMLAHALLDVTVDLAVEITQAFEEEILNAESKVLVQAQLNLVRRLHIIQAQITRFRRQLSGLLHACYILRDQDAQRAQAAGSLTLPRRARLVSDTASMATSGNSSGDTTGTGTPPTASALSMTPTNAPANPQAGIVGPIPGHHNGHLPDHWTPAAASADPSAPPGRESLAPPAACPTPTLVNGVNQSLGYFSPLAKVYMNDVIDHLEMVVSSAEQFVGTCDHLTDYVFNVLSFHTNNSMERLSIVTVVFLPLTFIASYFGMNFTEFPSLENPDSYFWRVAAPCTVAFFVVFSYGYIAQALGNTVTKLQRYRRERDLAVAMEK</sequence>
<dbReference type="GO" id="GO:0015087">
    <property type="term" value="F:cobalt ion transmembrane transporter activity"/>
    <property type="evidence" value="ECO:0007669"/>
    <property type="project" value="TreeGrafter"/>
</dbReference>
<dbReference type="InterPro" id="IPR045861">
    <property type="entry name" value="CorA_cytoplasmic_dom"/>
</dbReference>
<evidence type="ECO:0000256" key="1">
    <source>
        <dbReference type="ARBA" id="ARBA00004651"/>
    </source>
</evidence>
<feature type="region of interest" description="Disordered" evidence="8">
    <location>
        <begin position="1"/>
        <end position="33"/>
    </location>
</feature>
<dbReference type="Proteomes" id="UP000279236">
    <property type="component" value="Unassembled WGS sequence"/>
</dbReference>
<dbReference type="SUPFAM" id="SSF143865">
    <property type="entry name" value="CorA soluble domain-like"/>
    <property type="match status" value="1"/>
</dbReference>
<evidence type="ECO:0000256" key="9">
    <source>
        <dbReference type="SAM" id="Phobius"/>
    </source>
</evidence>
<evidence type="ECO:0000256" key="4">
    <source>
        <dbReference type="ARBA" id="ARBA00022475"/>
    </source>
</evidence>
<dbReference type="GO" id="GO:0050897">
    <property type="term" value="F:cobalt ion binding"/>
    <property type="evidence" value="ECO:0007669"/>
    <property type="project" value="TreeGrafter"/>
</dbReference>
<evidence type="ECO:0008006" key="12">
    <source>
        <dbReference type="Google" id="ProtNLM"/>
    </source>
</evidence>
<organism evidence="10 11">
    <name type="scientific">Apiotrichum porosum</name>
    <dbReference type="NCBI Taxonomy" id="105984"/>
    <lineage>
        <taxon>Eukaryota</taxon>
        <taxon>Fungi</taxon>
        <taxon>Dikarya</taxon>
        <taxon>Basidiomycota</taxon>
        <taxon>Agaricomycotina</taxon>
        <taxon>Tremellomycetes</taxon>
        <taxon>Trichosporonales</taxon>
        <taxon>Trichosporonaceae</taxon>
        <taxon>Apiotrichum</taxon>
    </lineage>
</organism>
<dbReference type="PANTHER" id="PTHR46494:SF1">
    <property type="entry name" value="CORA FAMILY METAL ION TRANSPORTER (EUROFUNG)"/>
    <property type="match status" value="1"/>
</dbReference>
<comment type="similarity">
    <text evidence="2">Belongs to the CorA metal ion transporter (MIT) (TC 1.A.35) family.</text>
</comment>
<feature type="transmembrane region" description="Helical" evidence="9">
    <location>
        <begin position="777"/>
        <end position="798"/>
    </location>
</feature>
<evidence type="ECO:0000256" key="5">
    <source>
        <dbReference type="ARBA" id="ARBA00022692"/>
    </source>
</evidence>
<feature type="transmembrane region" description="Helical" evidence="9">
    <location>
        <begin position="744"/>
        <end position="765"/>
    </location>
</feature>
<gene>
    <name evidence="10" type="ORF">EHS24_002483</name>
</gene>
<proteinExistence type="inferred from homology"/>
<evidence type="ECO:0000313" key="11">
    <source>
        <dbReference type="Proteomes" id="UP000279236"/>
    </source>
</evidence>
<evidence type="ECO:0000313" key="10">
    <source>
        <dbReference type="EMBL" id="RSH78031.1"/>
    </source>
</evidence>
<feature type="region of interest" description="Disordered" evidence="8">
    <location>
        <begin position="55"/>
        <end position="86"/>
    </location>
</feature>
<dbReference type="SUPFAM" id="SSF144083">
    <property type="entry name" value="Magnesium transport protein CorA, transmembrane region"/>
    <property type="match status" value="1"/>
</dbReference>
<evidence type="ECO:0000256" key="6">
    <source>
        <dbReference type="ARBA" id="ARBA00022989"/>
    </source>
</evidence>
<accession>A0A427XGK4</accession>
<dbReference type="Pfam" id="PF01544">
    <property type="entry name" value="CorA"/>
    <property type="match status" value="1"/>
</dbReference>
<dbReference type="AlphaFoldDB" id="A0A427XGK4"/>
<dbReference type="Gene3D" id="1.20.58.340">
    <property type="entry name" value="Magnesium transport protein CorA, transmembrane region"/>
    <property type="match status" value="2"/>
</dbReference>
<feature type="compositionally biased region" description="Low complexity" evidence="8">
    <location>
        <begin position="601"/>
        <end position="621"/>
    </location>
</feature>
<comment type="subcellular location">
    <subcellularLocation>
        <location evidence="1">Cell membrane</location>
        <topology evidence="1">Multi-pass membrane protein</topology>
    </subcellularLocation>
</comment>
<dbReference type="OrthoDB" id="165352at2759"/>
<dbReference type="InterPro" id="IPR002523">
    <property type="entry name" value="MgTranspt_CorA/ZnTranspt_ZntB"/>
</dbReference>
<protein>
    <recommendedName>
        <fullName evidence="12">CorA metal ion transporter</fullName>
    </recommendedName>
</protein>
<keyword evidence="3" id="KW-0813">Transport</keyword>
<dbReference type="InterPro" id="IPR045863">
    <property type="entry name" value="CorA_TM1_TM2"/>
</dbReference>
<dbReference type="RefSeq" id="XP_028473178.1">
    <property type="nucleotide sequence ID" value="XM_028618222.1"/>
</dbReference>
<keyword evidence="5 9" id="KW-0812">Transmembrane</keyword>
<dbReference type="GO" id="GO:0000287">
    <property type="term" value="F:magnesium ion binding"/>
    <property type="evidence" value="ECO:0007669"/>
    <property type="project" value="TreeGrafter"/>
</dbReference>